<dbReference type="Proteomes" id="UP000218934">
    <property type="component" value="Unassembled WGS sequence"/>
</dbReference>
<dbReference type="EMBL" id="NWUF01000004">
    <property type="protein sequence ID" value="PCE43296.1"/>
    <property type="molecule type" value="Genomic_DNA"/>
</dbReference>
<dbReference type="Gene3D" id="2.40.128.380">
    <property type="entry name" value="T3SS negative regulator GrlR"/>
    <property type="match status" value="1"/>
</dbReference>
<protein>
    <submittedName>
        <fullName evidence="1">Uncharacterized protein</fullName>
    </submittedName>
</protein>
<sequence length="117" mass="12840">MFGCTESETRGGVIHLGEGLLGGGDGTFAYLGRWTLTGIELRATLDVARHRWNDISTSIFGIHEDVYHANCIAHAITADLFEGRIRRLGHPDARLTMRRIAVRQGRILNAACVPQLG</sequence>
<gene>
    <name evidence="1" type="ORF">COO09_05865</name>
</gene>
<keyword evidence="2" id="KW-1185">Reference proteome</keyword>
<reference evidence="1 2" key="1">
    <citation type="submission" date="2017-09" db="EMBL/GenBank/DDBJ databases">
        <title>The Catabolism of 3,6-Dichlorosalicylic acid is Initiated by the Cytochrome P450 Monooxygenase DsmABC in Rhizorhabdus dicambivorans Ndbn-20.</title>
        <authorList>
            <person name="Na L."/>
        </authorList>
    </citation>
    <scope>NUCLEOTIDE SEQUENCE [LARGE SCALE GENOMIC DNA]</scope>
    <source>
        <strain evidence="1 2">Ndbn-20m</strain>
    </source>
</reference>
<name>A0A2A4FWX3_9SPHN</name>
<dbReference type="InterPro" id="IPR043019">
    <property type="entry name" value="GrlR_sf"/>
</dbReference>
<accession>A0A2A4FWX3</accession>
<comment type="caution">
    <text evidence="1">The sequence shown here is derived from an EMBL/GenBank/DDBJ whole genome shotgun (WGS) entry which is preliminary data.</text>
</comment>
<dbReference type="AlphaFoldDB" id="A0A2A4FWX3"/>
<dbReference type="KEGG" id="rdi:CMV14_00825"/>
<proteinExistence type="predicted"/>
<evidence type="ECO:0000313" key="1">
    <source>
        <dbReference type="EMBL" id="PCE43296.1"/>
    </source>
</evidence>
<organism evidence="1 2">
    <name type="scientific">Rhizorhabdus dicambivorans</name>
    <dbReference type="NCBI Taxonomy" id="1850238"/>
    <lineage>
        <taxon>Bacteria</taxon>
        <taxon>Pseudomonadati</taxon>
        <taxon>Pseudomonadota</taxon>
        <taxon>Alphaproteobacteria</taxon>
        <taxon>Sphingomonadales</taxon>
        <taxon>Sphingomonadaceae</taxon>
        <taxon>Rhizorhabdus</taxon>
    </lineage>
</organism>
<evidence type="ECO:0000313" key="2">
    <source>
        <dbReference type="Proteomes" id="UP000218934"/>
    </source>
</evidence>